<feature type="domain" description="GH15-like" evidence="7">
    <location>
        <begin position="290"/>
        <end position="681"/>
    </location>
</feature>
<dbReference type="InterPro" id="IPR011013">
    <property type="entry name" value="Gal_mutarotase_sf_dom"/>
</dbReference>
<feature type="domain" description="Glucodextranase N-terminal" evidence="8">
    <location>
        <begin position="7"/>
        <end position="271"/>
    </location>
</feature>
<keyword evidence="6" id="KW-0326">Glycosidase</keyword>
<dbReference type="PROSITE" id="PS00820">
    <property type="entry name" value="GLUCOAMYLASE"/>
    <property type="match status" value="1"/>
</dbReference>
<proteinExistence type="inferred from homology"/>
<dbReference type="InterPro" id="IPR046966">
    <property type="entry name" value="Glucoamylase_active_site"/>
</dbReference>
<dbReference type="Gene3D" id="2.70.98.10">
    <property type="match status" value="1"/>
</dbReference>
<evidence type="ECO:0000256" key="2">
    <source>
        <dbReference type="ARBA" id="ARBA00006188"/>
    </source>
</evidence>
<dbReference type="AlphaFoldDB" id="A0A2T5JAU1"/>
<dbReference type="GO" id="GO:0030246">
    <property type="term" value="F:carbohydrate binding"/>
    <property type="evidence" value="ECO:0007669"/>
    <property type="project" value="InterPro"/>
</dbReference>
<dbReference type="EMBL" id="QAOQ01000003">
    <property type="protein sequence ID" value="PTQ97984.1"/>
    <property type="molecule type" value="Genomic_DNA"/>
</dbReference>
<dbReference type="SUPFAM" id="SSF48208">
    <property type="entry name" value="Six-hairpin glycosidases"/>
    <property type="match status" value="1"/>
</dbReference>
<dbReference type="OrthoDB" id="3902805at2"/>
<evidence type="ECO:0000259" key="8">
    <source>
        <dbReference type="Pfam" id="PF09137"/>
    </source>
</evidence>
<dbReference type="InterPro" id="IPR012341">
    <property type="entry name" value="6hp_glycosidase-like_sf"/>
</dbReference>
<evidence type="ECO:0000256" key="3">
    <source>
        <dbReference type="ARBA" id="ARBA00011245"/>
    </source>
</evidence>
<keyword evidence="4" id="KW-0378">Hydrolase</keyword>
<dbReference type="Pfam" id="PF00723">
    <property type="entry name" value="Glyco_hydro_15"/>
    <property type="match status" value="1"/>
</dbReference>
<evidence type="ECO:0000256" key="5">
    <source>
        <dbReference type="ARBA" id="ARBA00022837"/>
    </source>
</evidence>
<evidence type="ECO:0000256" key="6">
    <source>
        <dbReference type="ARBA" id="ARBA00023295"/>
    </source>
</evidence>
<comment type="similarity">
    <text evidence="2">Belongs to the glycosyl hydrolase 15 family.</text>
</comment>
<reference evidence="9 10" key="1">
    <citation type="submission" date="2018-04" db="EMBL/GenBank/DDBJ databases">
        <title>Genomic Encyclopedia of Archaeal and Bacterial Type Strains, Phase II (KMG-II): from individual species to whole genera.</title>
        <authorList>
            <person name="Goeker M."/>
        </authorList>
    </citation>
    <scope>NUCLEOTIDE SEQUENCE [LARGE SCALE GENOMIC DNA]</scope>
    <source>
        <strain evidence="9 10">DSM 26809</strain>
    </source>
</reference>
<comment type="cofactor">
    <cofactor evidence="1">
        <name>Ca(2+)</name>
        <dbReference type="ChEBI" id="CHEBI:29108"/>
    </cofactor>
</comment>
<organism evidence="9 10">
    <name type="scientific">Mucilaginibacter yixingensis</name>
    <dbReference type="NCBI Taxonomy" id="1295612"/>
    <lineage>
        <taxon>Bacteria</taxon>
        <taxon>Pseudomonadati</taxon>
        <taxon>Bacteroidota</taxon>
        <taxon>Sphingobacteriia</taxon>
        <taxon>Sphingobacteriales</taxon>
        <taxon>Sphingobacteriaceae</taxon>
        <taxon>Mucilaginibacter</taxon>
    </lineage>
</organism>
<accession>A0A2T5JAU1</accession>
<dbReference type="InterPro" id="IPR015220">
    <property type="entry name" value="Glucodextranase_N"/>
</dbReference>
<evidence type="ECO:0000259" key="7">
    <source>
        <dbReference type="Pfam" id="PF00723"/>
    </source>
</evidence>
<name>A0A2T5JAU1_9SPHI</name>
<dbReference type="PANTHER" id="PTHR31616:SF0">
    <property type="entry name" value="GLUCAN 1,4-ALPHA-GLUCOSIDASE"/>
    <property type="match status" value="1"/>
</dbReference>
<dbReference type="InterPro" id="IPR014718">
    <property type="entry name" value="GH-type_carb-bd"/>
</dbReference>
<dbReference type="CDD" id="cd07430">
    <property type="entry name" value="GH15_N"/>
    <property type="match status" value="1"/>
</dbReference>
<sequence>MIDNSNAPGAPGIPGKWTSSAKSGIGKSLSAFSQISFTLSHGTVNEVYYPREDNACIRDMELLVTDGHDFFSEEKRNTVHKTHTVEPGIPAYQIQNICKQNRYVIEKEIITDPLRSTLLQKVRFKPITGNRSDFKIFVLLAPHIGNIAAGNTAWLADYKGVDMLFAKRDGISIALSSCHPFLKRSVGYVGTSDGYQDVLAHKEMQWQYTRAEDGNVALIAEIDLNAVGDEFTLALGFGRDEFEAAQNARGSLIEGYDSARFTYIKQWQQWHENINECRLPDSIKESKLFRNSVAIMRMHEADRFPGGVIASMSIPWGFDKGDENIGGYHLVWPRDLVQCTGGFLAFGAKEDAMRVLTYLISTQEHDGRWPQNMWLEGKPYWNGLQLDQIAFPILLVGRCRRENTLSAHLEDACWDSVKRGISFLISNGPISPQERWEEESGISISTISVCIAALLSAANFAEDRNQPDMAQYCRETADYWNSQLENWLYAENTTLSRDLNIDGYYIRINPDGSPARDLGDRIIGVKNRPEDAKNVKIAELISADALALVRFGLRDANNPRMRNTIKVIDKLLKVDTPHGPCWHRYNNDGYGEKADGSPYDGTGIGRAWPLLTGERGHYELSAGNMHAAIEMLQTMQNFAAHDLLPEQVWDTDAIPEKDLFLGQHTGSAVPLVWAHAEYVKLCASINKGSQFDLPDHTRERYVEHQIGSKFDFWRVDLPCHHLNRGNALRIETRTPVTVRWTTDEWKTVNESPSNYSGLGIHYTDLPANKLNGTGVDFTWYWNNEQRWEQKNYSVRIL</sequence>
<evidence type="ECO:0000256" key="4">
    <source>
        <dbReference type="ARBA" id="ARBA00022801"/>
    </source>
</evidence>
<dbReference type="GO" id="GO:0016757">
    <property type="term" value="F:glycosyltransferase activity"/>
    <property type="evidence" value="ECO:0007669"/>
    <property type="project" value="UniProtKB-ARBA"/>
</dbReference>
<dbReference type="InterPro" id="IPR008928">
    <property type="entry name" value="6-hairpin_glycosidase_sf"/>
</dbReference>
<protein>
    <submittedName>
        <fullName evidence="9">Glucoamylase</fullName>
    </submittedName>
</protein>
<evidence type="ECO:0000256" key="1">
    <source>
        <dbReference type="ARBA" id="ARBA00001913"/>
    </source>
</evidence>
<comment type="caution">
    <text evidence="9">The sequence shown here is derived from an EMBL/GenBank/DDBJ whole genome shotgun (WGS) entry which is preliminary data.</text>
</comment>
<dbReference type="Gene3D" id="1.50.10.10">
    <property type="match status" value="1"/>
</dbReference>
<dbReference type="GO" id="GO:0005975">
    <property type="term" value="P:carbohydrate metabolic process"/>
    <property type="evidence" value="ECO:0007669"/>
    <property type="project" value="InterPro"/>
</dbReference>
<keyword evidence="10" id="KW-1185">Reference proteome</keyword>
<gene>
    <name evidence="9" type="ORF">C8P68_103143</name>
</gene>
<dbReference type="GO" id="GO:0004553">
    <property type="term" value="F:hydrolase activity, hydrolyzing O-glycosyl compounds"/>
    <property type="evidence" value="ECO:0007669"/>
    <property type="project" value="TreeGrafter"/>
</dbReference>
<dbReference type="Proteomes" id="UP000244168">
    <property type="component" value="Unassembled WGS sequence"/>
</dbReference>
<evidence type="ECO:0000313" key="10">
    <source>
        <dbReference type="Proteomes" id="UP000244168"/>
    </source>
</evidence>
<dbReference type="InterPro" id="IPR011613">
    <property type="entry name" value="GH15-like"/>
</dbReference>
<keyword evidence="5" id="KW-0106">Calcium</keyword>
<evidence type="ECO:0000313" key="9">
    <source>
        <dbReference type="EMBL" id="PTQ97984.1"/>
    </source>
</evidence>
<dbReference type="Pfam" id="PF09137">
    <property type="entry name" value="Glucodextran_N"/>
    <property type="match status" value="1"/>
</dbReference>
<dbReference type="PANTHER" id="PTHR31616">
    <property type="entry name" value="TREHALASE"/>
    <property type="match status" value="1"/>
</dbReference>
<dbReference type="RefSeq" id="WP_107828177.1">
    <property type="nucleotide sequence ID" value="NZ_CP160205.1"/>
</dbReference>
<dbReference type="SUPFAM" id="SSF74650">
    <property type="entry name" value="Galactose mutarotase-like"/>
    <property type="match status" value="1"/>
</dbReference>
<comment type="subunit">
    <text evidence="3">Monomer.</text>
</comment>